<sequence>MKIFVYGSWGRMPMNVESMEDLKDKIREELNFDNFDLYADADKETVLDKCTENCRVFVFQREEDTKVKKKRKDEEKKDDKLDSLNIEKDDKNNNKYLSYKLYKELLKESNREEPEYNYIVKRCSEHSRNEMCTRCMERTITLVPQVYRHVDYVEFDNKEVVEEFIESWKNSKRQRIGLLVGKKIEKDKKIRGIVSAIWKIEQENYPDGVHIPKSIEYPFKDLEILGLIYTDLHYKENNLFSYKIEQDCLISSFELIFFYKMSKLLKKNDLINVCVTLDEESNIILKNYMISKQLVALLDADILKLCSDQTVFLNNDREIHYMYKNEYNYDESIKASPFVPLEYFIVTSEVGFYQKSLFKSNLSLSVNTLRKLADYFNGEYVSFDKYSNFNVLLAISKYNKDLGNKLLKSVIKNNIEDFTKLTETTKFNEFIIQVDDERDMGWICNACTFKNTSGNLKCNVCGGSK</sequence>
<dbReference type="EMBL" id="LTAI01000013">
    <property type="protein sequence ID" value="ORE00521.1"/>
    <property type="molecule type" value="Genomic_DNA"/>
</dbReference>
<dbReference type="GO" id="GO:0006511">
    <property type="term" value="P:ubiquitin-dependent protein catabolic process"/>
    <property type="evidence" value="ECO:0007669"/>
    <property type="project" value="InterPro"/>
</dbReference>
<evidence type="ECO:0000256" key="3">
    <source>
        <dbReference type="ARBA" id="ARBA00019709"/>
    </source>
</evidence>
<gene>
    <name evidence="9" type="primary">NPL4</name>
    <name evidence="9" type="ORF">A0H76_356</name>
</gene>
<evidence type="ECO:0000313" key="9">
    <source>
        <dbReference type="EMBL" id="ORE00521.1"/>
    </source>
</evidence>
<dbReference type="GO" id="GO:0043130">
    <property type="term" value="F:ubiquitin binding"/>
    <property type="evidence" value="ECO:0007669"/>
    <property type="project" value="TreeGrafter"/>
</dbReference>
<evidence type="ECO:0000256" key="5">
    <source>
        <dbReference type="ARBA" id="ARBA00022771"/>
    </source>
</evidence>
<dbReference type="AlphaFoldDB" id="A0A1X0QL56"/>
<reference evidence="9 10" key="1">
    <citation type="journal article" date="2017" name="Environ. Microbiol.">
        <title>Decay of the glycolytic pathway and adaptation to intranuclear parasitism within Enterocytozoonidae microsporidia.</title>
        <authorList>
            <person name="Wiredu Boakye D."/>
            <person name="Jaroenlak P."/>
            <person name="Prachumwat A."/>
            <person name="Williams T.A."/>
            <person name="Bateman K.S."/>
            <person name="Itsathitphaisarn O."/>
            <person name="Sritunyalucksana K."/>
            <person name="Paszkiewicz K.H."/>
            <person name="Moore K.A."/>
            <person name="Stentiford G.D."/>
            <person name="Williams B.A."/>
        </authorList>
    </citation>
    <scope>NUCLEOTIDE SEQUENCE [LARGE SCALE GENOMIC DNA]</scope>
    <source>
        <strain evidence="10">canceri</strain>
    </source>
</reference>
<dbReference type="PROSITE" id="PS50199">
    <property type="entry name" value="ZF_RANBP2_2"/>
    <property type="match status" value="1"/>
</dbReference>
<evidence type="ECO:0000256" key="2">
    <source>
        <dbReference type="ARBA" id="ARBA00004556"/>
    </source>
</evidence>
<dbReference type="GO" id="GO:0048471">
    <property type="term" value="C:perinuclear region of cytoplasm"/>
    <property type="evidence" value="ECO:0007669"/>
    <property type="project" value="UniProtKB-SubCell"/>
</dbReference>
<keyword evidence="6" id="KW-0862">Zinc</keyword>
<dbReference type="SMART" id="SM00547">
    <property type="entry name" value="ZnF_RBZ"/>
    <property type="match status" value="1"/>
</dbReference>
<dbReference type="InterPro" id="IPR007717">
    <property type="entry name" value="NPL4_C"/>
</dbReference>
<dbReference type="InterPro" id="IPR016563">
    <property type="entry name" value="Npl4"/>
</dbReference>
<evidence type="ECO:0000259" key="8">
    <source>
        <dbReference type="PROSITE" id="PS50199"/>
    </source>
</evidence>
<keyword evidence="5 7" id="KW-0863">Zinc-finger</keyword>
<dbReference type="GO" id="GO:0031625">
    <property type="term" value="F:ubiquitin protein ligase binding"/>
    <property type="evidence" value="ECO:0007669"/>
    <property type="project" value="TreeGrafter"/>
</dbReference>
<evidence type="ECO:0000256" key="7">
    <source>
        <dbReference type="PROSITE-ProRule" id="PRU00322"/>
    </source>
</evidence>
<dbReference type="InterPro" id="IPR007716">
    <property type="entry name" value="NPL4_Zn-bd_put"/>
</dbReference>
<accession>A0A1X0QL56</accession>
<evidence type="ECO:0000256" key="4">
    <source>
        <dbReference type="ARBA" id="ARBA00022723"/>
    </source>
</evidence>
<evidence type="ECO:0000313" key="10">
    <source>
        <dbReference type="Proteomes" id="UP000192501"/>
    </source>
</evidence>
<comment type="caution">
    <text evidence="9">The sequence shown here is derived from an EMBL/GenBank/DDBJ whole genome shotgun (WGS) entry which is preliminary data.</text>
</comment>
<dbReference type="Pfam" id="PF05021">
    <property type="entry name" value="NPL4"/>
    <property type="match status" value="1"/>
</dbReference>
<dbReference type="VEuPathDB" id="MicrosporidiaDB:HERIO_1465"/>
<dbReference type="Pfam" id="PF05020">
    <property type="entry name" value="zf-NPL4"/>
    <property type="match status" value="1"/>
</dbReference>
<evidence type="ECO:0000256" key="6">
    <source>
        <dbReference type="ARBA" id="ARBA00022833"/>
    </source>
</evidence>
<dbReference type="PROSITE" id="PS01358">
    <property type="entry name" value="ZF_RANBP2_1"/>
    <property type="match status" value="1"/>
</dbReference>
<dbReference type="Proteomes" id="UP000192501">
    <property type="component" value="Unassembled WGS sequence"/>
</dbReference>
<feature type="domain" description="RanBP2-type" evidence="8">
    <location>
        <begin position="438"/>
        <end position="465"/>
    </location>
</feature>
<protein>
    <recommendedName>
        <fullName evidence="3">Nuclear protein localization protein 4</fullName>
    </recommendedName>
</protein>
<evidence type="ECO:0000256" key="1">
    <source>
        <dbReference type="ARBA" id="ARBA00004335"/>
    </source>
</evidence>
<dbReference type="PANTHER" id="PTHR12710">
    <property type="entry name" value="NUCLEAR PROTEIN LOCALIZATION 4"/>
    <property type="match status" value="1"/>
</dbReference>
<dbReference type="InterPro" id="IPR001876">
    <property type="entry name" value="Znf_RanBP2"/>
</dbReference>
<dbReference type="GO" id="GO:0008270">
    <property type="term" value="F:zinc ion binding"/>
    <property type="evidence" value="ECO:0007669"/>
    <property type="project" value="UniProtKB-KW"/>
</dbReference>
<name>A0A1X0QL56_9MICR</name>
<proteinExistence type="predicted"/>
<keyword evidence="4" id="KW-0479">Metal-binding</keyword>
<dbReference type="PANTHER" id="PTHR12710:SF0">
    <property type="entry name" value="NUCLEAR PROTEIN LOCALIZATION PROTEIN 4 HOMOLOG"/>
    <property type="match status" value="1"/>
</dbReference>
<dbReference type="VEuPathDB" id="MicrosporidiaDB:A0H76_356"/>
<dbReference type="GO" id="GO:0031965">
    <property type="term" value="C:nuclear membrane"/>
    <property type="evidence" value="ECO:0007669"/>
    <property type="project" value="UniProtKB-SubCell"/>
</dbReference>
<comment type="subcellular location">
    <subcellularLocation>
        <location evidence="2">Cytoplasm</location>
        <location evidence="2">Perinuclear region</location>
    </subcellularLocation>
    <subcellularLocation>
        <location evidence="1">Nucleus membrane</location>
        <topology evidence="1">Peripheral membrane protein</topology>
        <orientation evidence="1">Cytoplasmic side</orientation>
    </subcellularLocation>
</comment>
<organism evidence="9 10">
    <name type="scientific">Hepatospora eriocheir</name>
    <dbReference type="NCBI Taxonomy" id="1081669"/>
    <lineage>
        <taxon>Eukaryota</taxon>
        <taxon>Fungi</taxon>
        <taxon>Fungi incertae sedis</taxon>
        <taxon>Microsporidia</taxon>
        <taxon>Hepatosporidae</taxon>
        <taxon>Hepatospora</taxon>
    </lineage>
</organism>